<feature type="compositionally biased region" description="Polar residues" evidence="2">
    <location>
        <begin position="251"/>
        <end position="260"/>
    </location>
</feature>
<name>A0A2I0IBE0_PUNGR</name>
<feature type="region of interest" description="Disordered" evidence="2">
    <location>
        <begin position="77"/>
        <end position="100"/>
    </location>
</feature>
<comment type="caution">
    <text evidence="3">The sequence shown here is derived from an EMBL/GenBank/DDBJ whole genome shotgun (WGS) entry which is preliminary data.</text>
</comment>
<keyword evidence="4" id="KW-1185">Reference proteome</keyword>
<evidence type="ECO:0000256" key="1">
    <source>
        <dbReference type="SAM" id="Coils"/>
    </source>
</evidence>
<sequence>MAGGDSFSPAPVARPREGGHSQAALHRRAHACPDEIKIRVARWNPGGPMITGCPGIVGVPLLSHLGSTLIFLGQGSTSPQQSQIAPIPRATPTSAPEAESSTQAAMRAELQSIMEERDRLRCELVDSRAEVADYRELQTELARARARIATLDREMARLSATLDRVKVITTGVASIPYWSTHQDGRRGPSLCTPEFHLVGARMREASATRLGSVHLPGDARRTRVRRSRHLPFYDPKVEGRQVTREPGVGSDRSNGLRENQSVLTVSNGPIEFPDLECLNDEDLNEPNIAICRVNERSGDSAPRESVLPVWTFGVEFSVPRCSGIVVIPVFRGRAPKARRETFMTTETSLGKPSRVSEGHLKLVPRPWWSLGACRPDLGGRLLVSGAGPGSSCHSASSVVFGIPCSFILLMVLLRLSRWTMLFSYCSWFRDRMFASDCRAMNSVPSFGRESSVGAGGPKWGADSLPIFGCVLD</sequence>
<accession>A0A2I0IBE0</accession>
<gene>
    <name evidence="3" type="ORF">CRG98_038301</name>
</gene>
<evidence type="ECO:0000313" key="3">
    <source>
        <dbReference type="EMBL" id="PKI41315.1"/>
    </source>
</evidence>
<feature type="region of interest" description="Disordered" evidence="2">
    <location>
        <begin position="1"/>
        <end position="28"/>
    </location>
</feature>
<dbReference type="Proteomes" id="UP000233551">
    <property type="component" value="Unassembled WGS sequence"/>
</dbReference>
<protein>
    <submittedName>
        <fullName evidence="3">Uncharacterized protein</fullName>
    </submittedName>
</protein>
<proteinExistence type="predicted"/>
<keyword evidence="1" id="KW-0175">Coiled coil</keyword>
<feature type="coiled-coil region" evidence="1">
    <location>
        <begin position="103"/>
        <end position="161"/>
    </location>
</feature>
<feature type="compositionally biased region" description="Polar residues" evidence="2">
    <location>
        <begin position="91"/>
        <end position="100"/>
    </location>
</feature>
<dbReference type="AlphaFoldDB" id="A0A2I0IBE0"/>
<feature type="region of interest" description="Disordered" evidence="2">
    <location>
        <begin position="241"/>
        <end position="260"/>
    </location>
</feature>
<dbReference type="EMBL" id="PGOL01003417">
    <property type="protein sequence ID" value="PKI41315.1"/>
    <property type="molecule type" value="Genomic_DNA"/>
</dbReference>
<evidence type="ECO:0000256" key="2">
    <source>
        <dbReference type="SAM" id="MobiDB-lite"/>
    </source>
</evidence>
<organism evidence="3 4">
    <name type="scientific">Punica granatum</name>
    <name type="common">Pomegranate</name>
    <dbReference type="NCBI Taxonomy" id="22663"/>
    <lineage>
        <taxon>Eukaryota</taxon>
        <taxon>Viridiplantae</taxon>
        <taxon>Streptophyta</taxon>
        <taxon>Embryophyta</taxon>
        <taxon>Tracheophyta</taxon>
        <taxon>Spermatophyta</taxon>
        <taxon>Magnoliopsida</taxon>
        <taxon>eudicotyledons</taxon>
        <taxon>Gunneridae</taxon>
        <taxon>Pentapetalae</taxon>
        <taxon>rosids</taxon>
        <taxon>malvids</taxon>
        <taxon>Myrtales</taxon>
        <taxon>Lythraceae</taxon>
        <taxon>Punica</taxon>
    </lineage>
</organism>
<reference evidence="3 4" key="1">
    <citation type="submission" date="2017-11" db="EMBL/GenBank/DDBJ databases">
        <title>De-novo sequencing of pomegranate (Punica granatum L.) genome.</title>
        <authorList>
            <person name="Akparov Z."/>
            <person name="Amiraslanov A."/>
            <person name="Hajiyeva S."/>
            <person name="Abbasov M."/>
            <person name="Kaur K."/>
            <person name="Hamwieh A."/>
            <person name="Solovyev V."/>
            <person name="Salamov A."/>
            <person name="Braich B."/>
            <person name="Kosarev P."/>
            <person name="Mahmoud A."/>
            <person name="Hajiyev E."/>
            <person name="Babayeva S."/>
            <person name="Izzatullayeva V."/>
            <person name="Mammadov A."/>
            <person name="Mammadov A."/>
            <person name="Sharifova S."/>
            <person name="Ojaghi J."/>
            <person name="Eynullazada K."/>
            <person name="Bayramov B."/>
            <person name="Abdulazimova A."/>
            <person name="Shahmuradov I."/>
        </authorList>
    </citation>
    <scope>NUCLEOTIDE SEQUENCE [LARGE SCALE GENOMIC DNA]</scope>
    <source>
        <strain evidence="4">cv. AG2017</strain>
        <tissue evidence="3">Leaf</tissue>
    </source>
</reference>
<evidence type="ECO:0000313" key="4">
    <source>
        <dbReference type="Proteomes" id="UP000233551"/>
    </source>
</evidence>